<reference evidence="2 3" key="1">
    <citation type="journal article" date="2020" name="BMC Genomics">
        <title>Intraspecific diversification of the crop wild relative Brassica cretica Lam. using demographic model selection.</title>
        <authorList>
            <person name="Kioukis A."/>
            <person name="Michalopoulou V.A."/>
            <person name="Briers L."/>
            <person name="Pirintsos S."/>
            <person name="Studholme D.J."/>
            <person name="Pavlidis P."/>
            <person name="Sarris P.F."/>
        </authorList>
    </citation>
    <scope>NUCLEOTIDE SEQUENCE [LARGE SCALE GENOMIC DNA]</scope>
    <source>
        <strain evidence="3">cv. PFS-1207/04</strain>
    </source>
</reference>
<feature type="compositionally biased region" description="Basic and acidic residues" evidence="1">
    <location>
        <begin position="1"/>
        <end position="10"/>
    </location>
</feature>
<evidence type="ECO:0000313" key="2">
    <source>
        <dbReference type="EMBL" id="KAF3519087.1"/>
    </source>
</evidence>
<proteinExistence type="predicted"/>
<protein>
    <submittedName>
        <fullName evidence="2">Uncharacterized protein</fullName>
    </submittedName>
</protein>
<evidence type="ECO:0000313" key="3">
    <source>
        <dbReference type="Proteomes" id="UP000266723"/>
    </source>
</evidence>
<feature type="region of interest" description="Disordered" evidence="1">
    <location>
        <begin position="1"/>
        <end position="24"/>
    </location>
</feature>
<name>A0ABQ7AY08_BRACR</name>
<sequence>MSGNMKDKLTARNNAGETTPAVTTPMANAYANAAVLEKIKKPSPDFSPQEEHRNELAGGGGQITLTHGRKTLARNDVWKYERQTRSLKQRW</sequence>
<organism evidence="2 3">
    <name type="scientific">Brassica cretica</name>
    <name type="common">Mustard</name>
    <dbReference type="NCBI Taxonomy" id="69181"/>
    <lineage>
        <taxon>Eukaryota</taxon>
        <taxon>Viridiplantae</taxon>
        <taxon>Streptophyta</taxon>
        <taxon>Embryophyta</taxon>
        <taxon>Tracheophyta</taxon>
        <taxon>Spermatophyta</taxon>
        <taxon>Magnoliopsida</taxon>
        <taxon>eudicotyledons</taxon>
        <taxon>Gunneridae</taxon>
        <taxon>Pentapetalae</taxon>
        <taxon>rosids</taxon>
        <taxon>malvids</taxon>
        <taxon>Brassicales</taxon>
        <taxon>Brassicaceae</taxon>
        <taxon>Brassiceae</taxon>
        <taxon>Brassica</taxon>
    </lineage>
</organism>
<evidence type="ECO:0000256" key="1">
    <source>
        <dbReference type="SAM" id="MobiDB-lite"/>
    </source>
</evidence>
<comment type="caution">
    <text evidence="2">The sequence shown here is derived from an EMBL/GenBank/DDBJ whole genome shotgun (WGS) entry which is preliminary data.</text>
</comment>
<feature type="compositionally biased region" description="Basic and acidic residues" evidence="1">
    <location>
        <begin position="43"/>
        <end position="55"/>
    </location>
</feature>
<dbReference type="EMBL" id="QGKV02001556">
    <property type="protein sequence ID" value="KAF3519087.1"/>
    <property type="molecule type" value="Genomic_DNA"/>
</dbReference>
<keyword evidence="3" id="KW-1185">Reference proteome</keyword>
<feature type="region of interest" description="Disordered" evidence="1">
    <location>
        <begin position="43"/>
        <end position="67"/>
    </location>
</feature>
<feature type="compositionally biased region" description="Polar residues" evidence="1">
    <location>
        <begin position="11"/>
        <end position="24"/>
    </location>
</feature>
<accession>A0ABQ7AY08</accession>
<dbReference type="Proteomes" id="UP000266723">
    <property type="component" value="Unassembled WGS sequence"/>
</dbReference>
<gene>
    <name evidence="2" type="ORF">DY000_02060729</name>
</gene>